<feature type="transmembrane region" description="Helical" evidence="2">
    <location>
        <begin position="33"/>
        <end position="50"/>
    </location>
</feature>
<dbReference type="Pfam" id="PF16927">
    <property type="entry name" value="HisKA_7TM"/>
    <property type="match status" value="1"/>
</dbReference>
<dbReference type="SUPFAM" id="SSF55073">
    <property type="entry name" value="Nucleotide cyclase"/>
    <property type="match status" value="1"/>
</dbReference>
<dbReference type="Gene3D" id="3.30.450.20">
    <property type="entry name" value="PAS domain"/>
    <property type="match status" value="1"/>
</dbReference>
<gene>
    <name evidence="4" type="ORF">Ari01nite_50870</name>
</gene>
<evidence type="ECO:0000256" key="1">
    <source>
        <dbReference type="SAM" id="MobiDB-lite"/>
    </source>
</evidence>
<feature type="transmembrane region" description="Helical" evidence="2">
    <location>
        <begin position="180"/>
        <end position="199"/>
    </location>
</feature>
<organism evidence="4 5">
    <name type="scientific">Paractinoplanes rishiriensis</name>
    <dbReference type="NCBI Taxonomy" id="1050105"/>
    <lineage>
        <taxon>Bacteria</taxon>
        <taxon>Bacillati</taxon>
        <taxon>Actinomycetota</taxon>
        <taxon>Actinomycetes</taxon>
        <taxon>Micromonosporales</taxon>
        <taxon>Micromonosporaceae</taxon>
        <taxon>Paractinoplanes</taxon>
    </lineage>
</organism>
<dbReference type="CDD" id="cd01949">
    <property type="entry name" value="GGDEF"/>
    <property type="match status" value="1"/>
</dbReference>
<keyword evidence="5" id="KW-1185">Reference proteome</keyword>
<evidence type="ECO:0000313" key="4">
    <source>
        <dbReference type="EMBL" id="GIE97622.1"/>
    </source>
</evidence>
<name>A0A919K1Q7_9ACTN</name>
<dbReference type="InterPro" id="IPR050469">
    <property type="entry name" value="Diguanylate_Cyclase"/>
</dbReference>
<dbReference type="InterPro" id="IPR029787">
    <property type="entry name" value="Nucleotide_cyclase"/>
</dbReference>
<keyword evidence="2" id="KW-1133">Transmembrane helix</keyword>
<dbReference type="GO" id="GO:1902201">
    <property type="term" value="P:negative regulation of bacterial-type flagellum-dependent cell motility"/>
    <property type="evidence" value="ECO:0007669"/>
    <property type="project" value="TreeGrafter"/>
</dbReference>
<protein>
    <submittedName>
        <fullName evidence="4">GGDEF domain-containing protein</fullName>
    </submittedName>
</protein>
<dbReference type="SUPFAM" id="SSF55785">
    <property type="entry name" value="PYP-like sensor domain (PAS domain)"/>
    <property type="match status" value="1"/>
</dbReference>
<dbReference type="EMBL" id="BOMV01000057">
    <property type="protein sequence ID" value="GIE97622.1"/>
    <property type="molecule type" value="Genomic_DNA"/>
</dbReference>
<dbReference type="FunFam" id="3.30.70.270:FF:000001">
    <property type="entry name" value="Diguanylate cyclase domain protein"/>
    <property type="match status" value="1"/>
</dbReference>
<evidence type="ECO:0000313" key="5">
    <source>
        <dbReference type="Proteomes" id="UP000636960"/>
    </source>
</evidence>
<dbReference type="PROSITE" id="PS50887">
    <property type="entry name" value="GGDEF"/>
    <property type="match status" value="1"/>
</dbReference>
<proteinExistence type="predicted"/>
<dbReference type="PANTHER" id="PTHR45138:SF9">
    <property type="entry name" value="DIGUANYLATE CYCLASE DGCM-RELATED"/>
    <property type="match status" value="1"/>
</dbReference>
<feature type="domain" description="GGDEF" evidence="3">
    <location>
        <begin position="396"/>
        <end position="527"/>
    </location>
</feature>
<dbReference type="PANTHER" id="PTHR45138">
    <property type="entry name" value="REGULATORY COMPONENTS OF SENSORY TRANSDUCTION SYSTEM"/>
    <property type="match status" value="1"/>
</dbReference>
<feature type="region of interest" description="Disordered" evidence="1">
    <location>
        <begin position="516"/>
        <end position="535"/>
    </location>
</feature>
<dbReference type="GO" id="GO:0043709">
    <property type="term" value="P:cell adhesion involved in single-species biofilm formation"/>
    <property type="evidence" value="ECO:0007669"/>
    <property type="project" value="TreeGrafter"/>
</dbReference>
<dbReference type="Gene3D" id="3.30.70.270">
    <property type="match status" value="1"/>
</dbReference>
<feature type="transmembrane region" description="Helical" evidence="2">
    <location>
        <begin position="145"/>
        <end position="168"/>
    </location>
</feature>
<dbReference type="RefSeq" id="WP_307837785.1">
    <property type="nucleotide sequence ID" value="NZ_BOMV01000057.1"/>
</dbReference>
<dbReference type="Proteomes" id="UP000636960">
    <property type="component" value="Unassembled WGS sequence"/>
</dbReference>
<dbReference type="InterPro" id="IPR000014">
    <property type="entry name" value="PAS"/>
</dbReference>
<keyword evidence="2" id="KW-0472">Membrane</keyword>
<dbReference type="AlphaFoldDB" id="A0A919K1Q7"/>
<evidence type="ECO:0000259" key="3">
    <source>
        <dbReference type="PROSITE" id="PS50887"/>
    </source>
</evidence>
<dbReference type="InterPro" id="IPR000160">
    <property type="entry name" value="GGDEF_dom"/>
</dbReference>
<dbReference type="InterPro" id="IPR043128">
    <property type="entry name" value="Rev_trsase/Diguanyl_cyclase"/>
</dbReference>
<dbReference type="NCBIfam" id="TIGR00254">
    <property type="entry name" value="GGDEF"/>
    <property type="match status" value="1"/>
</dbReference>
<evidence type="ECO:0000256" key="2">
    <source>
        <dbReference type="SAM" id="Phobius"/>
    </source>
</evidence>
<accession>A0A919K1Q7</accession>
<feature type="transmembrane region" description="Helical" evidence="2">
    <location>
        <begin position="70"/>
        <end position="90"/>
    </location>
</feature>
<dbReference type="SMART" id="SM00267">
    <property type="entry name" value="GGDEF"/>
    <property type="match status" value="1"/>
</dbReference>
<dbReference type="GO" id="GO:0052621">
    <property type="term" value="F:diguanylate cyclase activity"/>
    <property type="evidence" value="ECO:0007669"/>
    <property type="project" value="TreeGrafter"/>
</dbReference>
<reference evidence="4" key="1">
    <citation type="submission" date="2021-01" db="EMBL/GenBank/DDBJ databases">
        <title>Whole genome shotgun sequence of Actinoplanes rishiriensis NBRC 108556.</title>
        <authorList>
            <person name="Komaki H."/>
            <person name="Tamura T."/>
        </authorList>
    </citation>
    <scope>NUCLEOTIDE SEQUENCE</scope>
    <source>
        <strain evidence="4">NBRC 108556</strain>
    </source>
</reference>
<keyword evidence="2" id="KW-0812">Transmembrane</keyword>
<dbReference type="CDD" id="cd00130">
    <property type="entry name" value="PAS"/>
    <property type="match status" value="1"/>
</dbReference>
<dbReference type="Pfam" id="PF00990">
    <property type="entry name" value="GGDEF"/>
    <property type="match status" value="1"/>
</dbReference>
<dbReference type="InterPro" id="IPR035965">
    <property type="entry name" value="PAS-like_dom_sf"/>
</dbReference>
<feature type="transmembrane region" description="Helical" evidence="2">
    <location>
        <begin position="6"/>
        <end position="26"/>
    </location>
</feature>
<dbReference type="GO" id="GO:0005886">
    <property type="term" value="C:plasma membrane"/>
    <property type="evidence" value="ECO:0007669"/>
    <property type="project" value="TreeGrafter"/>
</dbReference>
<dbReference type="InterPro" id="IPR031621">
    <property type="entry name" value="HisKA_7TM"/>
</dbReference>
<comment type="caution">
    <text evidence="4">The sequence shown here is derived from an EMBL/GenBank/DDBJ whole genome shotgun (WGS) entry which is preliminary data.</text>
</comment>
<feature type="transmembrane region" description="Helical" evidence="2">
    <location>
        <begin position="102"/>
        <end position="125"/>
    </location>
</feature>
<sequence>MVQWQPLALLYLPATIASLWSARVMLRRRRATPAAGALTVVMLGVAWWSTATAVGSLSDQRNVQLAFSTAIFPGVSAVVAGYFCHSLAMVDRSWRLSRRTRGLLLIEPVLVVALSASNAGHHQFFRDATLVGDPALLMLQPGPLFWLHTMYSYGLLACAILLVLHAWVHAPAAYRRQFMWPLVSAVPPIGGNLLGMFFLPKNQTTDLTPIFFLATAAVCWWALTHQALPDLVPVTHQQVLATLHDGVLEVSRSGRIVDLNPAAELLLRRIVTDLPDNPRGQPLPAAVARLGFEPDRDTQVEITDVLDSGIDLDVRITSLYDQHGTCIGWVLVAREITEHNRRRAVLRDANAKLTHQLATIESLRAELAEQAVRDELTGLHNRRHLLGTLARWPADRQSSLLILDIDHFKRVNDTYGHRAGDQAIRAVAGILAGAIRGDEIAARYGGEEFVVVLPDTDPARAVARAEEIRARCAATPVPTDAGPLTVTISLGVAAGRNGDAEYVLEAADQALYRAKQSGRNRVEESAMTATHRTPA</sequence>